<feature type="non-terminal residue" evidence="10">
    <location>
        <position position="582"/>
    </location>
</feature>
<dbReference type="EC" id="2.7.11.1" evidence="1"/>
<evidence type="ECO:0000313" key="11">
    <source>
        <dbReference type="Proteomes" id="UP001589627"/>
    </source>
</evidence>
<dbReference type="RefSeq" id="WP_378211843.1">
    <property type="nucleotide sequence ID" value="NZ_JBHLZP010000569.1"/>
</dbReference>
<dbReference type="Proteomes" id="UP001589627">
    <property type="component" value="Unassembled WGS sequence"/>
</dbReference>
<organism evidence="10 11">
    <name type="scientific">Actinoallomurus acaciae</name>
    <dbReference type="NCBI Taxonomy" id="502577"/>
    <lineage>
        <taxon>Bacteria</taxon>
        <taxon>Bacillati</taxon>
        <taxon>Actinomycetota</taxon>
        <taxon>Actinomycetes</taxon>
        <taxon>Streptosporangiales</taxon>
        <taxon>Thermomonosporaceae</taxon>
        <taxon>Actinoallomurus</taxon>
    </lineage>
</organism>
<keyword evidence="6" id="KW-0067">ATP-binding</keyword>
<sequence length="582" mass="62041">MPCDFKVARSVEMLRELNSGDLDAGAVGKAITVYPPQEAVVEIGHRLAEALVGLAAPRVVSDRRVRPDAPVYYRYAPFAPQYRVDDNGDFELVIVGPDGDSLPGVAGAEFTCPPWATDPFRPAASAPIAAARGGGEAPPRARRIGGRYRVTSGVMRGPRGNVYRAVDKRERPVVVKEARAYVGENGDGTDLRMYLRNELRILTALAGVAGVPEPIDHFRHGEDEFLVMTDAGSSDLNRFVGERGTFRDAPGDRDLAVLASRLLGVLDAVHARGVVVRDLSPKNIVLGADGACTLIDFGTSRYEDLQLPGWSRGYSVPDQRTGRPSVAADDYFSLGATLFYAATGLNPIIIDPEPERGLERTLQCLARIFPGVTTGVRGLLPRLLGLDPEERAEAAADIRAGRHGRTATTAARPYPVPSAPTGDLLSAVLTHTTRECVRYAEKLMAGPADVRRSSPPVTNVYGGSAGVGMELLHHPEGKAVAADLARWTVESMPPTELPPSLYFGMTGTALFLTAARLTAVPDLPLPAPIRRTGREPADQAHGVAGIGAGHLVLDAVDPRPSHRDVAAECARRLITGDVADPG</sequence>
<evidence type="ECO:0000256" key="1">
    <source>
        <dbReference type="ARBA" id="ARBA00012513"/>
    </source>
</evidence>
<dbReference type="Gene3D" id="3.30.200.20">
    <property type="entry name" value="Phosphorylase Kinase, domain 1"/>
    <property type="match status" value="1"/>
</dbReference>
<accession>A0ABV5YUI3</accession>
<evidence type="ECO:0000256" key="5">
    <source>
        <dbReference type="ARBA" id="ARBA00022777"/>
    </source>
</evidence>
<dbReference type="Pfam" id="PF25816">
    <property type="entry name" value="RamC_N"/>
    <property type="match status" value="1"/>
</dbReference>
<keyword evidence="5 10" id="KW-0418">Kinase</keyword>
<evidence type="ECO:0000259" key="9">
    <source>
        <dbReference type="PROSITE" id="PS50011"/>
    </source>
</evidence>
<comment type="caution">
    <text evidence="10">The sequence shown here is derived from an EMBL/GenBank/DDBJ whole genome shotgun (WGS) entry which is preliminary data.</text>
</comment>
<keyword evidence="11" id="KW-1185">Reference proteome</keyword>
<comment type="catalytic activity">
    <reaction evidence="7">
        <text>L-threonyl-[protein] + ATP = O-phospho-L-threonyl-[protein] + ADP + H(+)</text>
        <dbReference type="Rhea" id="RHEA:46608"/>
        <dbReference type="Rhea" id="RHEA-COMP:11060"/>
        <dbReference type="Rhea" id="RHEA-COMP:11605"/>
        <dbReference type="ChEBI" id="CHEBI:15378"/>
        <dbReference type="ChEBI" id="CHEBI:30013"/>
        <dbReference type="ChEBI" id="CHEBI:30616"/>
        <dbReference type="ChEBI" id="CHEBI:61977"/>
        <dbReference type="ChEBI" id="CHEBI:456216"/>
        <dbReference type="EC" id="2.7.11.1"/>
    </reaction>
</comment>
<dbReference type="InterPro" id="IPR011009">
    <property type="entry name" value="Kinase-like_dom_sf"/>
</dbReference>
<dbReference type="SUPFAM" id="SSF56112">
    <property type="entry name" value="Protein kinase-like (PK-like)"/>
    <property type="match status" value="1"/>
</dbReference>
<dbReference type="Pfam" id="PF00069">
    <property type="entry name" value="Pkinase"/>
    <property type="match status" value="1"/>
</dbReference>
<dbReference type="PANTHER" id="PTHR24363:SF0">
    <property type="entry name" value="SERINE_THREONINE KINASE LIKE DOMAIN CONTAINING 1"/>
    <property type="match status" value="1"/>
</dbReference>
<dbReference type="SUPFAM" id="SSF158745">
    <property type="entry name" value="LanC-like"/>
    <property type="match status" value="1"/>
</dbReference>
<gene>
    <name evidence="10" type="ORF">ACFFNX_42050</name>
</gene>
<evidence type="ECO:0000256" key="8">
    <source>
        <dbReference type="ARBA" id="ARBA00048679"/>
    </source>
</evidence>
<dbReference type="InterPro" id="IPR057929">
    <property type="entry name" value="RamC_N"/>
</dbReference>
<dbReference type="Gene3D" id="1.10.510.10">
    <property type="entry name" value="Transferase(Phosphotransferase) domain 1"/>
    <property type="match status" value="1"/>
</dbReference>
<dbReference type="PROSITE" id="PS50011">
    <property type="entry name" value="PROTEIN_KINASE_DOM"/>
    <property type="match status" value="1"/>
</dbReference>
<evidence type="ECO:0000256" key="4">
    <source>
        <dbReference type="ARBA" id="ARBA00022741"/>
    </source>
</evidence>
<evidence type="ECO:0000256" key="3">
    <source>
        <dbReference type="ARBA" id="ARBA00022679"/>
    </source>
</evidence>
<dbReference type="GO" id="GO:0004674">
    <property type="term" value="F:protein serine/threonine kinase activity"/>
    <property type="evidence" value="ECO:0007669"/>
    <property type="project" value="UniProtKB-KW"/>
</dbReference>
<evidence type="ECO:0000256" key="6">
    <source>
        <dbReference type="ARBA" id="ARBA00022840"/>
    </source>
</evidence>
<feature type="domain" description="Protein kinase" evidence="9">
    <location>
        <begin position="148"/>
        <end position="406"/>
    </location>
</feature>
<proteinExistence type="predicted"/>
<evidence type="ECO:0000256" key="2">
    <source>
        <dbReference type="ARBA" id="ARBA00022527"/>
    </source>
</evidence>
<keyword evidence="2 10" id="KW-0723">Serine/threonine-protein kinase</keyword>
<comment type="catalytic activity">
    <reaction evidence="8">
        <text>L-seryl-[protein] + ATP = O-phospho-L-seryl-[protein] + ADP + H(+)</text>
        <dbReference type="Rhea" id="RHEA:17989"/>
        <dbReference type="Rhea" id="RHEA-COMP:9863"/>
        <dbReference type="Rhea" id="RHEA-COMP:11604"/>
        <dbReference type="ChEBI" id="CHEBI:15378"/>
        <dbReference type="ChEBI" id="CHEBI:29999"/>
        <dbReference type="ChEBI" id="CHEBI:30616"/>
        <dbReference type="ChEBI" id="CHEBI:83421"/>
        <dbReference type="ChEBI" id="CHEBI:456216"/>
        <dbReference type="EC" id="2.7.11.1"/>
    </reaction>
</comment>
<dbReference type="SMART" id="SM00220">
    <property type="entry name" value="S_TKc"/>
    <property type="match status" value="1"/>
</dbReference>
<keyword evidence="3" id="KW-0808">Transferase</keyword>
<dbReference type="EMBL" id="JBHLZP010000569">
    <property type="protein sequence ID" value="MFB9838751.1"/>
    <property type="molecule type" value="Genomic_DNA"/>
</dbReference>
<dbReference type="InterPro" id="IPR000719">
    <property type="entry name" value="Prot_kinase_dom"/>
</dbReference>
<dbReference type="PANTHER" id="PTHR24363">
    <property type="entry name" value="SERINE/THREONINE PROTEIN KINASE"/>
    <property type="match status" value="1"/>
</dbReference>
<protein>
    <recommendedName>
        <fullName evidence="1">non-specific serine/threonine protein kinase</fullName>
        <ecNumber evidence="1">2.7.11.1</ecNumber>
    </recommendedName>
</protein>
<evidence type="ECO:0000313" key="10">
    <source>
        <dbReference type="EMBL" id="MFB9838751.1"/>
    </source>
</evidence>
<reference evidence="10 11" key="1">
    <citation type="submission" date="2024-09" db="EMBL/GenBank/DDBJ databases">
        <authorList>
            <person name="Sun Q."/>
            <person name="Mori K."/>
        </authorList>
    </citation>
    <scope>NUCLEOTIDE SEQUENCE [LARGE SCALE GENOMIC DNA]</scope>
    <source>
        <strain evidence="10 11">TBRC 0563</strain>
    </source>
</reference>
<evidence type="ECO:0000256" key="7">
    <source>
        <dbReference type="ARBA" id="ARBA00047899"/>
    </source>
</evidence>
<name>A0ABV5YUI3_9ACTN</name>
<keyword evidence="4" id="KW-0547">Nucleotide-binding</keyword>